<reference evidence="5 6" key="1">
    <citation type="journal article" date="2018" name="Genome Biol. Evol.">
        <title>Multiple Roots of Fruiting Body Formation in Amoebozoa.</title>
        <authorList>
            <person name="Hillmann F."/>
            <person name="Forbes G."/>
            <person name="Novohradska S."/>
            <person name="Ferling I."/>
            <person name="Riege K."/>
            <person name="Groth M."/>
            <person name="Westermann M."/>
            <person name="Marz M."/>
            <person name="Spaller T."/>
            <person name="Winckler T."/>
            <person name="Schaap P."/>
            <person name="Glockner G."/>
        </authorList>
    </citation>
    <scope>NUCLEOTIDE SEQUENCE [LARGE SCALE GENOMIC DNA]</scope>
    <source>
        <strain evidence="5 6">Jena</strain>
    </source>
</reference>
<gene>
    <name evidence="5" type="ORF">PROFUN_14488</name>
</gene>
<feature type="non-terminal residue" evidence="5">
    <location>
        <position position="1"/>
    </location>
</feature>
<dbReference type="EMBL" id="MDYQ01000271">
    <property type="protein sequence ID" value="PRP77276.1"/>
    <property type="molecule type" value="Genomic_DNA"/>
</dbReference>
<evidence type="ECO:0000313" key="5">
    <source>
        <dbReference type="EMBL" id="PRP77276.1"/>
    </source>
</evidence>
<dbReference type="Gene3D" id="2.60.120.200">
    <property type="match status" value="2"/>
</dbReference>
<accession>A0A2P6MZZ9</accession>
<dbReference type="OrthoDB" id="547680at2759"/>
<dbReference type="InterPro" id="IPR013320">
    <property type="entry name" value="ConA-like_dom_sf"/>
</dbReference>
<dbReference type="Proteomes" id="UP000241769">
    <property type="component" value="Unassembled WGS sequence"/>
</dbReference>
<keyword evidence="6" id="KW-1185">Reference proteome</keyword>
<dbReference type="SMART" id="SM00560">
    <property type="entry name" value="LamGL"/>
    <property type="match status" value="2"/>
</dbReference>
<evidence type="ECO:0000256" key="3">
    <source>
        <dbReference type="SAM" id="MobiDB-lite"/>
    </source>
</evidence>
<organism evidence="5 6">
    <name type="scientific">Planoprotostelium fungivorum</name>
    <dbReference type="NCBI Taxonomy" id="1890364"/>
    <lineage>
        <taxon>Eukaryota</taxon>
        <taxon>Amoebozoa</taxon>
        <taxon>Evosea</taxon>
        <taxon>Variosea</taxon>
        <taxon>Cavosteliida</taxon>
        <taxon>Cavosteliaceae</taxon>
        <taxon>Planoprotostelium</taxon>
    </lineage>
</organism>
<feature type="region of interest" description="Disordered" evidence="3">
    <location>
        <begin position="246"/>
        <end position="269"/>
    </location>
</feature>
<name>A0A2P6MZZ9_9EUKA</name>
<dbReference type="InParanoid" id="A0A2P6MZZ9"/>
<dbReference type="Pfam" id="PF13385">
    <property type="entry name" value="Laminin_G_3"/>
    <property type="match status" value="2"/>
</dbReference>
<dbReference type="AlphaFoldDB" id="A0A2P6MZZ9"/>
<evidence type="ECO:0000256" key="2">
    <source>
        <dbReference type="ARBA" id="ARBA00023157"/>
    </source>
</evidence>
<feature type="domain" description="LamG-like jellyroll fold" evidence="4">
    <location>
        <begin position="337"/>
        <end position="463"/>
    </location>
</feature>
<proteinExistence type="predicted"/>
<comment type="caution">
    <text evidence="5">The sequence shown here is derived from an EMBL/GenBank/DDBJ whole genome shotgun (WGS) entry which is preliminary data.</text>
</comment>
<evidence type="ECO:0000313" key="6">
    <source>
        <dbReference type="Proteomes" id="UP000241769"/>
    </source>
</evidence>
<dbReference type="PANTHER" id="PTHR42535">
    <property type="entry name" value="OOKINETE PROTEIN, PUTATIVE-RELATED"/>
    <property type="match status" value="1"/>
</dbReference>
<keyword evidence="1" id="KW-0732">Signal</keyword>
<dbReference type="PANTHER" id="PTHR42535:SF2">
    <property type="entry name" value="CHROMOSOME UNDETERMINED SCAFFOLD_146, WHOLE GENOME SHOTGUN SEQUENCE"/>
    <property type="match status" value="1"/>
</dbReference>
<sequence length="538" mass="57396">LPLTNIITSVVPSAIGLPTSSIPLVTAPCIPGGPSIPVPFCYYSFDNGILGGLLKDDSGNGRISTVLGLPSTILGMTKQALDFNPATGFQGLRLDQTAGLDGAFSIATWLKAQTSDKVMTIVSTKKAVLSQITGWELSFNPITKAVTFASGSAGVSWQTNIPTDSWCHLALTAEANGKVNLYINGVAGTTQNIALSKFTGPLYIAGNQTVSSLKGALDDFLMFTQPLSAQQIVTIISSKCTAATSTPATSQTPSSTPASSSTVAPSTTATGKKCGLPWLYWSFDLIKQGRCTDDSGHGRHGAFSTDISLITGKLRQALNWKSGNRLYITLPQFDLNKAFTIATWLRLDAIGGKNVIATTKALNSGWELTYDGTSKQITFQPSQGSAVSWDASSLRVGAWSHIAIAVNADRTELFLDGVSCGVKSIPALAQSTVGLTVGGKLSAEPLRGTLDEFLVFDRPLVKEEIVDARDKYLTGAIVPATNWSKQTTSYDWGSGWELAKILSSINLNRVQNCVSLSFRLKGDWRQKKLSHEQIQYRP</sequence>
<evidence type="ECO:0000256" key="1">
    <source>
        <dbReference type="ARBA" id="ARBA00022729"/>
    </source>
</evidence>
<protein>
    <submittedName>
        <fullName evidence="5">S-layer-like domain-containing protein</fullName>
    </submittedName>
</protein>
<feature type="domain" description="LamG-like jellyroll fold" evidence="4">
    <location>
        <begin position="102"/>
        <end position="230"/>
    </location>
</feature>
<dbReference type="InterPro" id="IPR006558">
    <property type="entry name" value="LamG-like"/>
</dbReference>
<keyword evidence="2" id="KW-1015">Disulfide bond</keyword>
<dbReference type="SUPFAM" id="SSF49899">
    <property type="entry name" value="Concanavalin A-like lectins/glucanases"/>
    <property type="match status" value="2"/>
</dbReference>
<evidence type="ECO:0000259" key="4">
    <source>
        <dbReference type="SMART" id="SM00560"/>
    </source>
</evidence>